<evidence type="ECO:0000313" key="2">
    <source>
        <dbReference type="Proteomes" id="UP001498398"/>
    </source>
</evidence>
<proteinExistence type="predicted"/>
<dbReference type="EMBL" id="JBANRG010000011">
    <property type="protein sequence ID" value="KAK7462130.1"/>
    <property type="molecule type" value="Genomic_DNA"/>
</dbReference>
<evidence type="ECO:0000313" key="1">
    <source>
        <dbReference type="EMBL" id="KAK7462130.1"/>
    </source>
</evidence>
<gene>
    <name evidence="1" type="ORF">VKT23_007734</name>
</gene>
<dbReference type="InterPro" id="IPR032675">
    <property type="entry name" value="LRR_dom_sf"/>
</dbReference>
<reference evidence="1 2" key="1">
    <citation type="submission" date="2024-01" db="EMBL/GenBank/DDBJ databases">
        <title>A draft genome for the cacao thread blight pathogen Marasmiellus scandens.</title>
        <authorList>
            <person name="Baruah I.K."/>
            <person name="Leung J."/>
            <person name="Bukari Y."/>
            <person name="Amoako-Attah I."/>
            <person name="Meinhardt L.W."/>
            <person name="Bailey B.A."/>
            <person name="Cohen S.P."/>
        </authorList>
    </citation>
    <scope>NUCLEOTIDE SEQUENCE [LARGE SCALE GENOMIC DNA]</scope>
    <source>
        <strain evidence="1 2">GH-19</strain>
    </source>
</reference>
<organism evidence="1 2">
    <name type="scientific">Marasmiellus scandens</name>
    <dbReference type="NCBI Taxonomy" id="2682957"/>
    <lineage>
        <taxon>Eukaryota</taxon>
        <taxon>Fungi</taxon>
        <taxon>Dikarya</taxon>
        <taxon>Basidiomycota</taxon>
        <taxon>Agaricomycotina</taxon>
        <taxon>Agaricomycetes</taxon>
        <taxon>Agaricomycetidae</taxon>
        <taxon>Agaricales</taxon>
        <taxon>Marasmiineae</taxon>
        <taxon>Omphalotaceae</taxon>
        <taxon>Marasmiellus</taxon>
    </lineage>
</organism>
<comment type="caution">
    <text evidence="1">The sequence shown here is derived from an EMBL/GenBank/DDBJ whole genome shotgun (WGS) entry which is preliminary data.</text>
</comment>
<accession>A0ABR1JKF5</accession>
<name>A0ABR1JKF5_9AGAR</name>
<dbReference type="SUPFAM" id="SSF52047">
    <property type="entry name" value="RNI-like"/>
    <property type="match status" value="1"/>
</dbReference>
<dbReference type="Proteomes" id="UP001498398">
    <property type="component" value="Unassembled WGS sequence"/>
</dbReference>
<dbReference type="Gene3D" id="3.80.10.10">
    <property type="entry name" value="Ribonuclease Inhibitor"/>
    <property type="match status" value="1"/>
</dbReference>
<protein>
    <submittedName>
        <fullName evidence="1">Uncharacterized protein</fullName>
    </submittedName>
</protein>
<keyword evidence="2" id="KW-1185">Reference proteome</keyword>
<sequence length="376" mass="43193">MTLSGQSLPIEEYLKKHLGPALSSFETVSELIWRIRDAEPLWTHKCVIESLSSHLTLSRLRLLIDGPMDRDFSKIFPLFRQFNNIRVFDARADVAYPSGGVVKHATHSILSSNSSHLDSLRLDSGIHESLEQDEFQDAFSNVYSNDSHIMPLTHLAISGWRLNDISFLIPHFRSLRSLRISQNQPFNLWTTFASEAIILEEIVVRDIDNTLLEYLMTYCGLVSFEALRPGNGLYQHNHKVLAEEFYESILLKHQASLKTLRFSSDSEQTWYFLPTYAKYLSQCLNLEEYAVGIERTEVRGTGADIISVLINAVDTLPRLQCLTILFPLVEGRNADMNTKVKIWNSIARATNQKKLDYEVHIQSNSRWLTYRRTDPK</sequence>